<name>A0A2N1MBN7_9GLOM</name>
<keyword evidence="2" id="KW-0732">Signal</keyword>
<reference evidence="3 4" key="2">
    <citation type="submission" date="2017-10" db="EMBL/GenBank/DDBJ databases">
        <title>Extensive intraspecific genome diversity in a model arbuscular mycorrhizal fungus.</title>
        <authorList>
            <person name="Chen E.C.H."/>
            <person name="Morin E."/>
            <person name="Baudet D."/>
            <person name="Noel J."/>
            <person name="Ndikumana S."/>
            <person name="Charron P."/>
            <person name="St-Onge C."/>
            <person name="Giorgi J."/>
            <person name="Grigoriev I.V."/>
            <person name="Roux C."/>
            <person name="Martin F.M."/>
            <person name="Corradi N."/>
        </authorList>
    </citation>
    <scope>NUCLEOTIDE SEQUENCE [LARGE SCALE GENOMIC DNA]</scope>
    <source>
        <strain evidence="3 4">C2</strain>
    </source>
</reference>
<comment type="caution">
    <text evidence="3">The sequence shown here is derived from an EMBL/GenBank/DDBJ whole genome shotgun (WGS) entry which is preliminary data.</text>
</comment>
<feature type="chain" id="PRO_5014955837" evidence="2">
    <location>
        <begin position="23"/>
        <end position="68"/>
    </location>
</feature>
<dbReference type="EMBL" id="LLXL01003249">
    <property type="protein sequence ID" value="PKK59052.1"/>
    <property type="molecule type" value="Genomic_DNA"/>
</dbReference>
<proteinExistence type="predicted"/>
<protein>
    <submittedName>
        <fullName evidence="3">Uncharacterized protein</fullName>
    </submittedName>
</protein>
<sequence length="68" mass="7547">MKFTTLACLAILGISTLNEVNAAPIAEIGINNKRDTTPSYDYKDAKDDKYDDDKKKSYYRRSALASPG</sequence>
<organism evidence="3 4">
    <name type="scientific">Rhizophagus irregularis</name>
    <dbReference type="NCBI Taxonomy" id="588596"/>
    <lineage>
        <taxon>Eukaryota</taxon>
        <taxon>Fungi</taxon>
        <taxon>Fungi incertae sedis</taxon>
        <taxon>Mucoromycota</taxon>
        <taxon>Glomeromycotina</taxon>
        <taxon>Glomeromycetes</taxon>
        <taxon>Glomerales</taxon>
        <taxon>Glomeraceae</taxon>
        <taxon>Rhizophagus</taxon>
    </lineage>
</organism>
<feature type="signal peptide" evidence="2">
    <location>
        <begin position="1"/>
        <end position="22"/>
    </location>
</feature>
<dbReference type="VEuPathDB" id="FungiDB:FUN_020472"/>
<evidence type="ECO:0000256" key="2">
    <source>
        <dbReference type="SAM" id="SignalP"/>
    </source>
</evidence>
<evidence type="ECO:0000256" key="1">
    <source>
        <dbReference type="SAM" id="MobiDB-lite"/>
    </source>
</evidence>
<feature type="region of interest" description="Disordered" evidence="1">
    <location>
        <begin position="32"/>
        <end position="52"/>
    </location>
</feature>
<dbReference type="AlphaFoldDB" id="A0A2N1MBN7"/>
<gene>
    <name evidence="3" type="ORF">RhiirC2_309363</name>
</gene>
<reference evidence="3 4" key="1">
    <citation type="submission" date="2016-04" db="EMBL/GenBank/DDBJ databases">
        <title>Genome analyses suggest a sexual origin of heterokaryosis in a supposedly ancient asexual fungus.</title>
        <authorList>
            <person name="Ropars J."/>
            <person name="Sedzielewska K."/>
            <person name="Noel J."/>
            <person name="Charron P."/>
            <person name="Farinelli L."/>
            <person name="Marton T."/>
            <person name="Kruger M."/>
            <person name="Pelin A."/>
            <person name="Brachmann A."/>
            <person name="Corradi N."/>
        </authorList>
    </citation>
    <scope>NUCLEOTIDE SEQUENCE [LARGE SCALE GENOMIC DNA]</scope>
    <source>
        <strain evidence="3 4">C2</strain>
    </source>
</reference>
<accession>A0A2N1MBN7</accession>
<evidence type="ECO:0000313" key="4">
    <source>
        <dbReference type="Proteomes" id="UP000233469"/>
    </source>
</evidence>
<dbReference type="Proteomes" id="UP000233469">
    <property type="component" value="Unassembled WGS sequence"/>
</dbReference>
<dbReference type="VEuPathDB" id="FungiDB:RhiirFUN_000681"/>
<evidence type="ECO:0000313" key="3">
    <source>
        <dbReference type="EMBL" id="PKK59052.1"/>
    </source>
</evidence>